<proteinExistence type="inferred from homology"/>
<evidence type="ECO:0000256" key="10">
    <source>
        <dbReference type="ARBA" id="ARBA00023014"/>
    </source>
</evidence>
<comment type="caution">
    <text evidence="13">The sequence shown here is derived from an EMBL/GenBank/DDBJ whole genome shotgun (WGS) entry which is preliminary data.</text>
</comment>
<dbReference type="GO" id="GO:0004748">
    <property type="term" value="F:ribonucleoside-diphosphate reductase activity, thioredoxin disulfide as acceptor"/>
    <property type="evidence" value="ECO:0007669"/>
    <property type="project" value="TreeGrafter"/>
</dbReference>
<evidence type="ECO:0000256" key="7">
    <source>
        <dbReference type="ARBA" id="ARBA00022723"/>
    </source>
</evidence>
<dbReference type="SFLD" id="SFLDS00029">
    <property type="entry name" value="Radical_SAM"/>
    <property type="match status" value="1"/>
</dbReference>
<dbReference type="InterPro" id="IPR001989">
    <property type="entry name" value="Radical_activat_CS"/>
</dbReference>
<dbReference type="PIRSF" id="PIRSF000368">
    <property type="entry name" value="NrdG"/>
    <property type="match status" value="1"/>
</dbReference>
<evidence type="ECO:0000256" key="3">
    <source>
        <dbReference type="ARBA" id="ARBA00009777"/>
    </source>
</evidence>
<accession>A0A1E8EZL0</accession>
<evidence type="ECO:0000256" key="5">
    <source>
        <dbReference type="ARBA" id="ARBA00022485"/>
    </source>
</evidence>
<dbReference type="NCBIfam" id="TIGR02491">
    <property type="entry name" value="NrdG"/>
    <property type="match status" value="1"/>
</dbReference>
<evidence type="ECO:0000313" key="13">
    <source>
        <dbReference type="EMBL" id="OFI06157.1"/>
    </source>
</evidence>
<keyword evidence="13" id="KW-0456">Lyase</keyword>
<sequence>MIILNIQVAGFLDNSLVNGQGLRSVLFVSGCRHNCLGCHNKEMQSFNYGDALDIDIVLDRIKRNIPIIRGVTFSGGEPFEQSEALWILAKKIKELKLSIWCYTGYTYEYIISHVSENKYWNNMLKYIDVLIDGKFEEDKKDLNIKYRGSKNQRIIDVKKSLDLGKIVTIDL</sequence>
<dbReference type="Gene3D" id="3.20.20.70">
    <property type="entry name" value="Aldolase class I"/>
    <property type="match status" value="1"/>
</dbReference>
<dbReference type="Proteomes" id="UP000175744">
    <property type="component" value="Unassembled WGS sequence"/>
</dbReference>
<dbReference type="SFLD" id="SFLDG01066">
    <property type="entry name" value="organic_radical-activating_enz"/>
    <property type="match status" value="1"/>
</dbReference>
<keyword evidence="9" id="KW-0408">Iron</keyword>
<keyword evidence="6" id="KW-0949">S-adenosyl-L-methionine</keyword>
<dbReference type="PANTHER" id="PTHR30352:SF2">
    <property type="entry name" value="ANAEROBIC RIBONUCLEOSIDE-TRIPHOSPHATE REDUCTASE-ACTIVATING PROTEIN"/>
    <property type="match status" value="1"/>
</dbReference>
<dbReference type="InterPro" id="IPR058240">
    <property type="entry name" value="rSAM_sf"/>
</dbReference>
<gene>
    <name evidence="13" type="primary">queE_1</name>
    <name evidence="13" type="ORF">CLOACE_11900</name>
</gene>
<evidence type="ECO:0000256" key="1">
    <source>
        <dbReference type="ARBA" id="ARBA00001966"/>
    </source>
</evidence>
<dbReference type="CDD" id="cd01335">
    <property type="entry name" value="Radical_SAM"/>
    <property type="match status" value="1"/>
</dbReference>
<dbReference type="SUPFAM" id="SSF102114">
    <property type="entry name" value="Radical SAM enzymes"/>
    <property type="match status" value="1"/>
</dbReference>
<dbReference type="GO" id="GO:0016829">
    <property type="term" value="F:lyase activity"/>
    <property type="evidence" value="ECO:0007669"/>
    <property type="project" value="UniProtKB-KW"/>
</dbReference>
<dbReference type="PANTHER" id="PTHR30352">
    <property type="entry name" value="PYRUVATE FORMATE-LYASE-ACTIVATING ENZYME"/>
    <property type="match status" value="1"/>
</dbReference>
<comment type="catalytic activity">
    <reaction evidence="11">
        <text>glycyl-[protein] + reduced [flavodoxin] + S-adenosyl-L-methionine = glycin-2-yl radical-[protein] + semiquinone [flavodoxin] + 5'-deoxyadenosine + L-methionine + H(+)</text>
        <dbReference type="Rhea" id="RHEA:61976"/>
        <dbReference type="Rhea" id="RHEA-COMP:10622"/>
        <dbReference type="Rhea" id="RHEA-COMP:14480"/>
        <dbReference type="Rhea" id="RHEA-COMP:15993"/>
        <dbReference type="Rhea" id="RHEA-COMP:15994"/>
        <dbReference type="ChEBI" id="CHEBI:15378"/>
        <dbReference type="ChEBI" id="CHEBI:17319"/>
        <dbReference type="ChEBI" id="CHEBI:29947"/>
        <dbReference type="ChEBI" id="CHEBI:32722"/>
        <dbReference type="ChEBI" id="CHEBI:57618"/>
        <dbReference type="ChEBI" id="CHEBI:57844"/>
        <dbReference type="ChEBI" id="CHEBI:59789"/>
        <dbReference type="ChEBI" id="CHEBI:140311"/>
    </reaction>
</comment>
<dbReference type="InterPro" id="IPR007197">
    <property type="entry name" value="rSAM"/>
</dbReference>
<organism evidence="13 14">
    <name type="scientific">Clostridium acetireducens DSM 10703</name>
    <dbReference type="NCBI Taxonomy" id="1121290"/>
    <lineage>
        <taxon>Bacteria</taxon>
        <taxon>Bacillati</taxon>
        <taxon>Bacillota</taxon>
        <taxon>Clostridia</taxon>
        <taxon>Eubacteriales</taxon>
        <taxon>Clostridiaceae</taxon>
        <taxon>Clostridium</taxon>
    </lineage>
</organism>
<comment type="similarity">
    <text evidence="3 12">Belongs to the organic radical-activating enzymes family.</text>
</comment>
<dbReference type="GO" id="GO:0043365">
    <property type="term" value="F:[formate-C-acetyltransferase]-activating enzyme activity"/>
    <property type="evidence" value="ECO:0007669"/>
    <property type="project" value="InterPro"/>
</dbReference>
<dbReference type="AlphaFoldDB" id="A0A1E8EZL0"/>
<dbReference type="EC" id="1.97.1.-" evidence="12"/>
<comment type="function">
    <text evidence="2 12">Activation of anaerobic ribonucleoside-triphosphate reductase under anaerobic conditions by generation of an organic free radical, using S-adenosylmethionine and reduced flavodoxin as cosubstrates to produce 5'-deoxy-adenosine.</text>
</comment>
<dbReference type="GO" id="GO:0051539">
    <property type="term" value="F:4 iron, 4 sulfur cluster binding"/>
    <property type="evidence" value="ECO:0007669"/>
    <property type="project" value="UniProtKB-KW"/>
</dbReference>
<evidence type="ECO:0000256" key="2">
    <source>
        <dbReference type="ARBA" id="ARBA00003852"/>
    </source>
</evidence>
<keyword evidence="10" id="KW-0411">Iron-sulfur</keyword>
<keyword evidence="8 12" id="KW-0560">Oxidoreductase</keyword>
<dbReference type="SFLD" id="SFLDG01063">
    <property type="entry name" value="activating_enzymes__group_1"/>
    <property type="match status" value="1"/>
</dbReference>
<protein>
    <recommendedName>
        <fullName evidence="4 12">Anaerobic ribonucleoside-triphosphate reductase-activating protein</fullName>
        <ecNumber evidence="12">1.97.1.-</ecNumber>
    </recommendedName>
</protein>
<keyword evidence="7" id="KW-0479">Metal-binding</keyword>
<keyword evidence="5" id="KW-0004">4Fe-4S</keyword>
<dbReference type="InterPro" id="IPR034457">
    <property type="entry name" value="Organic_radical-activating"/>
</dbReference>
<dbReference type="STRING" id="1121290.CLAOCE_11900"/>
<evidence type="ECO:0000256" key="11">
    <source>
        <dbReference type="ARBA" id="ARBA00047365"/>
    </source>
</evidence>
<reference evidence="13 14" key="1">
    <citation type="submission" date="2016-06" db="EMBL/GenBank/DDBJ databases">
        <title>Genome sequence of Clostridium acetireducens DSM 10703.</title>
        <authorList>
            <person name="Poehlein A."/>
            <person name="Fluechter S."/>
            <person name="Duerre P."/>
            <person name="Daniel R."/>
        </authorList>
    </citation>
    <scope>NUCLEOTIDE SEQUENCE [LARGE SCALE GENOMIC DNA]</scope>
    <source>
        <strain evidence="13 14">DSM 10703</strain>
    </source>
</reference>
<evidence type="ECO:0000256" key="8">
    <source>
        <dbReference type="ARBA" id="ARBA00023002"/>
    </source>
</evidence>
<name>A0A1E8EZL0_9CLOT</name>
<evidence type="ECO:0000256" key="12">
    <source>
        <dbReference type="PIRNR" id="PIRNR000368"/>
    </source>
</evidence>
<dbReference type="InterPro" id="IPR013785">
    <property type="entry name" value="Aldolase_TIM"/>
</dbReference>
<dbReference type="EMBL" id="LZFO01000014">
    <property type="protein sequence ID" value="OFI06157.1"/>
    <property type="molecule type" value="Genomic_DNA"/>
</dbReference>
<dbReference type="PATRIC" id="fig|1121290.3.peg.1174"/>
<dbReference type="GO" id="GO:0046872">
    <property type="term" value="F:metal ion binding"/>
    <property type="evidence" value="ECO:0007669"/>
    <property type="project" value="UniProtKB-KW"/>
</dbReference>
<dbReference type="Pfam" id="PF13353">
    <property type="entry name" value="Fer4_12"/>
    <property type="match status" value="1"/>
</dbReference>
<comment type="cofactor">
    <cofactor evidence="1">
        <name>[4Fe-4S] cluster</name>
        <dbReference type="ChEBI" id="CHEBI:49883"/>
    </cofactor>
</comment>
<dbReference type="InterPro" id="IPR012837">
    <property type="entry name" value="NrdG"/>
</dbReference>
<dbReference type="SFLD" id="SFLDF00299">
    <property type="entry name" value="anaerobic_ribonucleoside-triph"/>
    <property type="match status" value="1"/>
</dbReference>
<dbReference type="PROSITE" id="PS01087">
    <property type="entry name" value="RADICAL_ACTIVATING"/>
    <property type="match status" value="1"/>
</dbReference>
<evidence type="ECO:0000256" key="9">
    <source>
        <dbReference type="ARBA" id="ARBA00023004"/>
    </source>
</evidence>
<evidence type="ECO:0000313" key="14">
    <source>
        <dbReference type="Proteomes" id="UP000175744"/>
    </source>
</evidence>
<keyword evidence="14" id="KW-1185">Reference proteome</keyword>
<evidence type="ECO:0000256" key="4">
    <source>
        <dbReference type="ARBA" id="ARBA00014281"/>
    </source>
</evidence>
<evidence type="ECO:0000256" key="6">
    <source>
        <dbReference type="ARBA" id="ARBA00022691"/>
    </source>
</evidence>